<evidence type="ECO:0000256" key="2">
    <source>
        <dbReference type="ARBA" id="ARBA00022553"/>
    </source>
</evidence>
<reference evidence="6 7" key="1">
    <citation type="journal article" date="2024" name="bioRxiv">
        <title>A reference genome for Trichogramma kaykai: A tiny desert-dwelling parasitoid wasp with competing sex-ratio distorters.</title>
        <authorList>
            <person name="Culotta J."/>
            <person name="Lindsey A.R."/>
        </authorList>
    </citation>
    <scope>NUCLEOTIDE SEQUENCE [LARGE SCALE GENOMIC DNA]</scope>
    <source>
        <strain evidence="6 7">KSX58</strain>
    </source>
</reference>
<feature type="region of interest" description="Disordered" evidence="5">
    <location>
        <begin position="1"/>
        <end position="40"/>
    </location>
</feature>
<feature type="region of interest" description="Disordered" evidence="5">
    <location>
        <begin position="215"/>
        <end position="249"/>
    </location>
</feature>
<protein>
    <recommendedName>
        <fullName evidence="1">Oxidative stress-responsive serine-rich protein 1</fullName>
    </recommendedName>
    <alternativeName>
        <fullName evidence="4">Oxidative stress-responsive protein 1</fullName>
    </alternativeName>
    <alternativeName>
        <fullName evidence="3">Peroxide-inducible transcript 1 protein</fullName>
    </alternativeName>
</protein>
<feature type="compositionally biased region" description="Polar residues" evidence="5">
    <location>
        <begin position="233"/>
        <end position="249"/>
    </location>
</feature>
<accession>A0ABD2WG17</accession>
<evidence type="ECO:0000256" key="3">
    <source>
        <dbReference type="ARBA" id="ARBA00029721"/>
    </source>
</evidence>
<comment type="caution">
    <text evidence="6">The sequence shown here is derived from an EMBL/GenBank/DDBJ whole genome shotgun (WGS) entry which is preliminary data.</text>
</comment>
<keyword evidence="2" id="KW-0597">Phosphoprotein</keyword>
<dbReference type="AlphaFoldDB" id="A0ABD2WG17"/>
<dbReference type="PANTHER" id="PTHR31383">
    <property type="entry name" value="OXIDATIVE STRESS-RESPONSE SERINE-RICH PROTEIN 1"/>
    <property type="match status" value="1"/>
</dbReference>
<dbReference type="Proteomes" id="UP001627154">
    <property type="component" value="Unassembled WGS sequence"/>
</dbReference>
<feature type="compositionally biased region" description="Low complexity" evidence="5">
    <location>
        <begin position="1"/>
        <end position="23"/>
    </location>
</feature>
<evidence type="ECO:0000313" key="6">
    <source>
        <dbReference type="EMBL" id="KAL3391526.1"/>
    </source>
</evidence>
<name>A0ABD2WG17_9HYME</name>
<proteinExistence type="predicted"/>
<evidence type="ECO:0000313" key="7">
    <source>
        <dbReference type="Proteomes" id="UP001627154"/>
    </source>
</evidence>
<evidence type="ECO:0000256" key="5">
    <source>
        <dbReference type="SAM" id="MobiDB-lite"/>
    </source>
</evidence>
<sequence length="289" mass="32637">MASQQPALPQEQPEQVVAEQAVQRVPDQGGDPEIANQPEQLVPAEQIVVADQTCKPEDTSMEARVVGDLLKRIKTDQELSNKMENLHIENRTIKRRSRIRETRSNFMTDPIASKNSPLTDLRTKCRNYEKQKEEEEAVCSNSSSSETNKPIVRAAQLDLKQSNDVKLLLDKTRSLSLTRKSDDEEKTFGEGSLSKDFKECVTVTVKTEEKYNAPSFRRPRTNSAPSIAKRTNDGTSTMPNPQQQPNSCSAQARLPLASDGTTEYELCCYFDEYVHIPKKMSFMAEQMYV</sequence>
<keyword evidence="7" id="KW-1185">Reference proteome</keyword>
<evidence type="ECO:0000256" key="4">
    <source>
        <dbReference type="ARBA" id="ARBA00031405"/>
    </source>
</evidence>
<dbReference type="PANTHER" id="PTHR31383:SF2">
    <property type="entry name" value="OXIDATIVE STRESS-RESPONSIVE SERINE-RICH PROTEIN 1"/>
    <property type="match status" value="1"/>
</dbReference>
<organism evidence="6 7">
    <name type="scientific">Trichogramma kaykai</name>
    <dbReference type="NCBI Taxonomy" id="54128"/>
    <lineage>
        <taxon>Eukaryota</taxon>
        <taxon>Metazoa</taxon>
        <taxon>Ecdysozoa</taxon>
        <taxon>Arthropoda</taxon>
        <taxon>Hexapoda</taxon>
        <taxon>Insecta</taxon>
        <taxon>Pterygota</taxon>
        <taxon>Neoptera</taxon>
        <taxon>Endopterygota</taxon>
        <taxon>Hymenoptera</taxon>
        <taxon>Apocrita</taxon>
        <taxon>Proctotrupomorpha</taxon>
        <taxon>Chalcidoidea</taxon>
        <taxon>Trichogrammatidae</taxon>
        <taxon>Trichogramma</taxon>
    </lineage>
</organism>
<evidence type="ECO:0000256" key="1">
    <source>
        <dbReference type="ARBA" id="ARBA00015005"/>
    </source>
</evidence>
<dbReference type="InterPro" id="IPR008494">
    <property type="entry name" value="DUF776"/>
</dbReference>
<gene>
    <name evidence="6" type="ORF">TKK_013842</name>
</gene>
<dbReference type="EMBL" id="JBJJXI010000109">
    <property type="protein sequence ID" value="KAL3391526.1"/>
    <property type="molecule type" value="Genomic_DNA"/>
</dbReference>